<proteinExistence type="predicted"/>
<sequence>MSERLDRLIDMMNKSPKYSKERLLICEELVKVADSENNMLYSFEGRKEIIRIDKFTGDGFKGILTFPKLLWAGDEYLKKSNKQRKYVQFYIVWVLESMMYTCDDYYQIEYEKLNEIIEEYKVRCIEYGYSLRVYYKYMTLTYMDLEDVEKVKESFEKFKSCPRDEISDCEVCELRFEVEYELFLNKYEKALELADPIFKGQKKCTTALPLTYEHFLEYYINNNMLEEAKEYREKMYRLISKDEIYLSNMRIQFIYFAITEPKKGVKIFTKHLKWALSSNNADDNFNFYIGAWMLWESFKFKEKREQCKLILPEDTPFYKESGIYLVDDIINYCKDQALSIGEKFDTRNRNTFYMNFINKMKKLVF</sequence>
<keyword evidence="2" id="KW-1185">Reference proteome</keyword>
<organism evidence="1 2">
    <name type="scientific">Tissierella pigra</name>
    <dbReference type="NCBI Taxonomy" id="2607614"/>
    <lineage>
        <taxon>Bacteria</taxon>
        <taxon>Bacillati</taxon>
        <taxon>Bacillota</taxon>
        <taxon>Tissierellia</taxon>
        <taxon>Tissierellales</taxon>
        <taxon>Tissierellaceae</taxon>
        <taxon>Tissierella</taxon>
    </lineage>
</organism>
<accession>A0A6N7XGU2</accession>
<name>A0A6N7XGU2_9FIRM</name>
<reference evidence="1 2" key="1">
    <citation type="submission" date="2019-09" db="EMBL/GenBank/DDBJ databases">
        <title>In-depth cultivation of the pig gut microbiome towards novel bacterial diversity and tailored functional studies.</title>
        <authorList>
            <person name="Wylensek D."/>
            <person name="Hitch T.C.A."/>
            <person name="Clavel T."/>
        </authorList>
    </citation>
    <scope>NUCLEOTIDE SEQUENCE [LARGE SCALE GENOMIC DNA]</scope>
    <source>
        <strain evidence="1 2">WCA3-693-APC-4?</strain>
    </source>
</reference>
<dbReference type="EMBL" id="VUNQ01000012">
    <property type="protein sequence ID" value="MSU01249.1"/>
    <property type="molecule type" value="Genomic_DNA"/>
</dbReference>
<dbReference type="RefSeq" id="WP_154439662.1">
    <property type="nucleotide sequence ID" value="NZ_JAHLPJ010000001.1"/>
</dbReference>
<evidence type="ECO:0000313" key="1">
    <source>
        <dbReference type="EMBL" id="MSU01249.1"/>
    </source>
</evidence>
<dbReference type="Proteomes" id="UP000469523">
    <property type="component" value="Unassembled WGS sequence"/>
</dbReference>
<gene>
    <name evidence="1" type="ORF">FYJ83_07185</name>
</gene>
<protein>
    <submittedName>
        <fullName evidence="1">Uncharacterized protein</fullName>
    </submittedName>
</protein>
<dbReference type="AlphaFoldDB" id="A0A6N7XGU2"/>
<comment type="caution">
    <text evidence="1">The sequence shown here is derived from an EMBL/GenBank/DDBJ whole genome shotgun (WGS) entry which is preliminary data.</text>
</comment>
<evidence type="ECO:0000313" key="2">
    <source>
        <dbReference type="Proteomes" id="UP000469523"/>
    </source>
</evidence>